<gene>
    <name evidence="3" type="ORF">QBC38DRAFT_469483</name>
</gene>
<reference evidence="3" key="1">
    <citation type="journal article" date="2023" name="Mol. Phylogenet. Evol.">
        <title>Genome-scale phylogeny and comparative genomics of the fungal order Sordariales.</title>
        <authorList>
            <person name="Hensen N."/>
            <person name="Bonometti L."/>
            <person name="Westerberg I."/>
            <person name="Brannstrom I.O."/>
            <person name="Guillou S."/>
            <person name="Cros-Aarteil S."/>
            <person name="Calhoun S."/>
            <person name="Haridas S."/>
            <person name="Kuo A."/>
            <person name="Mondo S."/>
            <person name="Pangilinan J."/>
            <person name="Riley R."/>
            <person name="LaButti K."/>
            <person name="Andreopoulos B."/>
            <person name="Lipzen A."/>
            <person name="Chen C."/>
            <person name="Yan M."/>
            <person name="Daum C."/>
            <person name="Ng V."/>
            <person name="Clum A."/>
            <person name="Steindorff A."/>
            <person name="Ohm R.A."/>
            <person name="Martin F."/>
            <person name="Silar P."/>
            <person name="Natvig D.O."/>
            <person name="Lalanne C."/>
            <person name="Gautier V."/>
            <person name="Ament-Velasquez S.L."/>
            <person name="Kruys A."/>
            <person name="Hutchinson M.I."/>
            <person name="Powell A.J."/>
            <person name="Barry K."/>
            <person name="Miller A.N."/>
            <person name="Grigoriev I.V."/>
            <person name="Debuchy R."/>
            <person name="Gladieux P."/>
            <person name="Hiltunen Thoren M."/>
            <person name="Johannesson H."/>
        </authorList>
    </citation>
    <scope>NUCLEOTIDE SEQUENCE</scope>
    <source>
        <strain evidence="3">CBS 990.96</strain>
    </source>
</reference>
<sequence length="772" mass="86394">MISWALKRNSDNARDATAGGGGGGGGRKRGSRYPPGATTNKTTEDTTQLDIPDTPAPVFAVRALKTALFGSPAQRERKAAMNKKKNSKLAHQNSVPISPPRPPGILLTPGTGTSRRKRVSFGHDVKQGSGGPARGSTSSLSDEATNKAPTAWDDRPADTPIPRPKTRLLRTMEDARSTRDDETVTDTRDFAGQGKEAEDAWEEVEEDDQEEEDEDDDDDQDDESDFDNDITTDLNEPHSRSGKYWKSYFETYHADARAELEKLVKYKHLVKSYAKQKDAEALDLAEKLREEQEKVKEMESKVAEMTRQVAINKRRNGGETDTSLMDELSKQTELAREYKIQVEELEELFRGENDDLDVRGFRKQRTSPRTQQTILETQRELRKARSQLRELEKLREERDRLESDLKVSEQRANKLAEENRKLSSELSKRNSKVQGLEKNLEETQSLYTELKENTKKRLTEAIQVSEKKGDIISGLQKELESFKRGDSESRRALPSRTSLDDKPRSSSERLAALRAIRTEEENAQRLKELQELEDRAAAQKKHHSSTTTAEPRSRVRRPVEGYKSARRDEEDETLKASRALREKIETELGRKSSTAVSAVLADRASKPGSRDSASSTQSSHEEFAPLPTRTDRRARSSWTGSTAVRGSRDSLGRLAGDGGARETRISSRASSEHVGGRRSATRPLSVIESEAGSPEIDLVQDKYARLGGTASATTNTGQDPNSSAVWTTTINASQVKNIPESRKAAAIARLQRRRAERELKGVDRNKENLRPY</sequence>
<feature type="region of interest" description="Disordered" evidence="1">
    <location>
        <begin position="399"/>
        <end position="441"/>
    </location>
</feature>
<feature type="region of interest" description="Disordered" evidence="1">
    <location>
        <begin position="1"/>
        <end position="54"/>
    </location>
</feature>
<evidence type="ECO:0000313" key="4">
    <source>
        <dbReference type="Proteomes" id="UP001301958"/>
    </source>
</evidence>
<feature type="compositionally biased region" description="Basic and acidic residues" evidence="1">
    <location>
        <begin position="528"/>
        <end position="537"/>
    </location>
</feature>
<feature type="compositionally biased region" description="Basic and acidic residues" evidence="1">
    <location>
        <begin position="498"/>
        <end position="507"/>
    </location>
</feature>
<feature type="compositionally biased region" description="Basic and acidic residues" evidence="1">
    <location>
        <begin position="659"/>
        <end position="675"/>
    </location>
</feature>
<feature type="region of interest" description="Disordered" evidence="1">
    <location>
        <begin position="481"/>
        <end position="508"/>
    </location>
</feature>
<feature type="region of interest" description="Disordered" evidence="1">
    <location>
        <begin position="69"/>
        <end position="244"/>
    </location>
</feature>
<feature type="compositionally biased region" description="Basic and acidic residues" evidence="1">
    <location>
        <begin position="619"/>
        <end position="634"/>
    </location>
</feature>
<feature type="region of interest" description="Disordered" evidence="1">
    <location>
        <begin position="528"/>
        <end position="693"/>
    </location>
</feature>
<organism evidence="3 4">
    <name type="scientific">Podospora fimiseda</name>
    <dbReference type="NCBI Taxonomy" id="252190"/>
    <lineage>
        <taxon>Eukaryota</taxon>
        <taxon>Fungi</taxon>
        <taxon>Dikarya</taxon>
        <taxon>Ascomycota</taxon>
        <taxon>Pezizomycotina</taxon>
        <taxon>Sordariomycetes</taxon>
        <taxon>Sordariomycetidae</taxon>
        <taxon>Sordariales</taxon>
        <taxon>Podosporaceae</taxon>
        <taxon>Podospora</taxon>
    </lineage>
</organism>
<feature type="compositionally biased region" description="Polar residues" evidence="1">
    <location>
        <begin position="37"/>
        <end position="49"/>
    </location>
</feature>
<proteinExistence type="predicted"/>
<feature type="compositionally biased region" description="Basic and acidic residues" evidence="1">
    <location>
        <begin position="551"/>
        <end position="590"/>
    </location>
</feature>
<feature type="compositionally biased region" description="Acidic residues" evidence="1">
    <location>
        <begin position="199"/>
        <end position="230"/>
    </location>
</feature>
<dbReference type="Proteomes" id="UP001301958">
    <property type="component" value="Unassembled WGS sequence"/>
</dbReference>
<feature type="domain" description="Spindle pole body-associated protein cut12" evidence="2">
    <location>
        <begin position="163"/>
        <end position="315"/>
    </location>
</feature>
<evidence type="ECO:0000313" key="3">
    <source>
        <dbReference type="EMBL" id="KAK4230423.1"/>
    </source>
</evidence>
<dbReference type="AlphaFoldDB" id="A0AAN7BWU0"/>
<dbReference type="EMBL" id="MU865299">
    <property type="protein sequence ID" value="KAK4230423.1"/>
    <property type="molecule type" value="Genomic_DNA"/>
</dbReference>
<feature type="compositionally biased region" description="Basic and acidic residues" evidence="1">
    <location>
        <begin position="399"/>
        <end position="428"/>
    </location>
</feature>
<keyword evidence="4" id="KW-1185">Reference proteome</keyword>
<feature type="compositionally biased region" description="Basic and acidic residues" evidence="1">
    <location>
        <begin position="481"/>
        <end position="491"/>
    </location>
</feature>
<evidence type="ECO:0000256" key="1">
    <source>
        <dbReference type="SAM" id="MobiDB-lite"/>
    </source>
</evidence>
<evidence type="ECO:0000259" key="2">
    <source>
        <dbReference type="Pfam" id="PF11500"/>
    </source>
</evidence>
<accession>A0AAN7BWU0</accession>
<dbReference type="InterPro" id="IPR021589">
    <property type="entry name" value="Cut12"/>
</dbReference>
<comment type="caution">
    <text evidence="3">The sequence shown here is derived from an EMBL/GenBank/DDBJ whole genome shotgun (WGS) entry which is preliminary data.</text>
</comment>
<reference evidence="3" key="2">
    <citation type="submission" date="2023-05" db="EMBL/GenBank/DDBJ databases">
        <authorList>
            <consortium name="Lawrence Berkeley National Laboratory"/>
            <person name="Steindorff A."/>
            <person name="Hensen N."/>
            <person name="Bonometti L."/>
            <person name="Westerberg I."/>
            <person name="Brannstrom I.O."/>
            <person name="Guillou S."/>
            <person name="Cros-Aarteil S."/>
            <person name="Calhoun S."/>
            <person name="Haridas S."/>
            <person name="Kuo A."/>
            <person name="Mondo S."/>
            <person name="Pangilinan J."/>
            <person name="Riley R."/>
            <person name="Labutti K."/>
            <person name="Andreopoulos B."/>
            <person name="Lipzen A."/>
            <person name="Chen C."/>
            <person name="Yanf M."/>
            <person name="Daum C."/>
            <person name="Ng V."/>
            <person name="Clum A."/>
            <person name="Ohm R."/>
            <person name="Martin F."/>
            <person name="Silar P."/>
            <person name="Natvig D."/>
            <person name="Lalanne C."/>
            <person name="Gautier V."/>
            <person name="Ament-Velasquez S.L."/>
            <person name="Kruys A."/>
            <person name="Hutchinson M.I."/>
            <person name="Powell A.J."/>
            <person name="Barry K."/>
            <person name="Miller A.N."/>
            <person name="Grigoriev I.V."/>
            <person name="Debuchy R."/>
            <person name="Gladieux P."/>
            <person name="Thoren M.H."/>
            <person name="Johannesson H."/>
        </authorList>
    </citation>
    <scope>NUCLEOTIDE SEQUENCE</scope>
    <source>
        <strain evidence="3">CBS 990.96</strain>
    </source>
</reference>
<name>A0AAN7BWU0_9PEZI</name>
<feature type="compositionally biased region" description="Basic and acidic residues" evidence="1">
    <location>
        <begin position="170"/>
        <end position="189"/>
    </location>
</feature>
<dbReference type="Pfam" id="PF11500">
    <property type="entry name" value="Cut12"/>
    <property type="match status" value="1"/>
</dbReference>
<protein>
    <submittedName>
        <fullName evidence="3">Spindle pole body formation-associated protein-domain-containing protein</fullName>
    </submittedName>
</protein>